<evidence type="ECO:0008006" key="5">
    <source>
        <dbReference type="Google" id="ProtNLM"/>
    </source>
</evidence>
<dbReference type="Proteomes" id="UP000028547">
    <property type="component" value="Unassembled WGS sequence"/>
</dbReference>
<protein>
    <recommendedName>
        <fullName evidence="5">DUF1360 domain-containing protein</fullName>
    </recommendedName>
</protein>
<comment type="caution">
    <text evidence="3">The sequence shown here is derived from an EMBL/GenBank/DDBJ whole genome shotgun (WGS) entry which is preliminary data.</text>
</comment>
<reference evidence="3 4" key="1">
    <citation type="submission" date="2014-07" db="EMBL/GenBank/DDBJ databases">
        <title>Draft Genome Sequence of Gephyronic Acid Producer, Cystobacter violaceus Strain Cb vi76.</title>
        <authorList>
            <person name="Stevens D.C."/>
            <person name="Young J."/>
            <person name="Carmichael R."/>
            <person name="Tan J."/>
            <person name="Taylor R.E."/>
        </authorList>
    </citation>
    <scope>NUCLEOTIDE SEQUENCE [LARGE SCALE GENOMIC DNA]</scope>
    <source>
        <strain evidence="3 4">Cb vi76</strain>
    </source>
</reference>
<keyword evidence="2" id="KW-1133">Transmembrane helix</keyword>
<dbReference type="AlphaFoldDB" id="A0A084STY2"/>
<evidence type="ECO:0000313" key="4">
    <source>
        <dbReference type="Proteomes" id="UP000028547"/>
    </source>
</evidence>
<accession>A0A084STY2</accession>
<evidence type="ECO:0000256" key="2">
    <source>
        <dbReference type="SAM" id="Phobius"/>
    </source>
</evidence>
<proteinExistence type="predicted"/>
<keyword evidence="2" id="KW-0472">Membrane</keyword>
<sequence length="149" mass="16874">MTDLFQLFAVSAVVMGLSQTLTRERLFAPLREWLGGKETWCGYLASCPYCTSHYVAFVLVPLTGTYPITVVVGGWPGTVLSWFLSSILVTVIAAFFRVLFWFVDEAQGLVRRRQRSEEEEIATRQVVRKKVEQELSPEAPDEPRPPVPH</sequence>
<feature type="transmembrane region" description="Helical" evidence="2">
    <location>
        <begin position="79"/>
        <end position="103"/>
    </location>
</feature>
<gene>
    <name evidence="3" type="ORF">Q664_19010</name>
</gene>
<feature type="region of interest" description="Disordered" evidence="1">
    <location>
        <begin position="130"/>
        <end position="149"/>
    </location>
</feature>
<organism evidence="3 4">
    <name type="scientific">Archangium violaceum Cb vi76</name>
    <dbReference type="NCBI Taxonomy" id="1406225"/>
    <lineage>
        <taxon>Bacteria</taxon>
        <taxon>Pseudomonadati</taxon>
        <taxon>Myxococcota</taxon>
        <taxon>Myxococcia</taxon>
        <taxon>Myxococcales</taxon>
        <taxon>Cystobacterineae</taxon>
        <taxon>Archangiaceae</taxon>
        <taxon>Archangium</taxon>
    </lineage>
</organism>
<evidence type="ECO:0000256" key="1">
    <source>
        <dbReference type="SAM" id="MobiDB-lite"/>
    </source>
</evidence>
<dbReference type="EMBL" id="JPMI01000123">
    <property type="protein sequence ID" value="KFA91917.1"/>
    <property type="molecule type" value="Genomic_DNA"/>
</dbReference>
<keyword evidence="2" id="KW-0812">Transmembrane</keyword>
<dbReference type="RefSeq" id="WP_043396985.1">
    <property type="nucleotide sequence ID" value="NZ_JPMI01000123.1"/>
</dbReference>
<name>A0A084STY2_9BACT</name>
<evidence type="ECO:0000313" key="3">
    <source>
        <dbReference type="EMBL" id="KFA91917.1"/>
    </source>
</evidence>